<feature type="transmembrane region" description="Helical" evidence="1">
    <location>
        <begin position="190"/>
        <end position="210"/>
    </location>
</feature>
<feature type="transmembrane region" description="Helical" evidence="1">
    <location>
        <begin position="125"/>
        <end position="142"/>
    </location>
</feature>
<keyword evidence="1" id="KW-1133">Transmembrane helix</keyword>
<feature type="transmembrane region" description="Helical" evidence="1">
    <location>
        <begin position="149"/>
        <end position="170"/>
    </location>
</feature>
<feature type="transmembrane region" description="Helical" evidence="1">
    <location>
        <begin position="67"/>
        <end position="88"/>
    </location>
</feature>
<reference evidence="3" key="1">
    <citation type="journal article" date="2017" name="Proc. Natl. Acad. Sci. U.S.A.">
        <title>Simulation of Deepwater Horizon oil plume reveals substrate specialization within a complex community of hydrocarbon-degraders.</title>
        <authorList>
            <person name="Hu P."/>
            <person name="Dubinsky E.A."/>
            <person name="Probst A.J."/>
            <person name="Wang J."/>
            <person name="Sieber C.M.K."/>
            <person name="Tom L.M."/>
            <person name="Gardinali P."/>
            <person name="Banfield J.F."/>
            <person name="Atlas R.M."/>
            <person name="Andersen G.L."/>
        </authorList>
    </citation>
    <scope>NUCLEOTIDE SEQUENCE [LARGE SCALE GENOMIC DNA]</scope>
</reference>
<feature type="transmembrane region" description="Helical" evidence="1">
    <location>
        <begin position="254"/>
        <end position="270"/>
    </location>
</feature>
<organism evidence="2 3">
    <name type="scientific">Halobacteriovorax marinus</name>
    <dbReference type="NCBI Taxonomy" id="97084"/>
    <lineage>
        <taxon>Bacteria</taxon>
        <taxon>Pseudomonadati</taxon>
        <taxon>Bdellovibrionota</taxon>
        <taxon>Bacteriovoracia</taxon>
        <taxon>Bacteriovoracales</taxon>
        <taxon>Halobacteriovoraceae</taxon>
        <taxon>Halobacteriovorax</taxon>
    </lineage>
</organism>
<feature type="transmembrane region" description="Helical" evidence="1">
    <location>
        <begin position="217"/>
        <end position="234"/>
    </location>
</feature>
<evidence type="ECO:0008006" key="4">
    <source>
        <dbReference type="Google" id="ProtNLM"/>
    </source>
</evidence>
<proteinExistence type="predicted"/>
<accession>A0A1Y5F7B6</accession>
<dbReference type="AlphaFoldDB" id="A0A1Y5F7B6"/>
<name>A0A1Y5F7B6_9BACT</name>
<keyword evidence="1" id="KW-0812">Transmembrane</keyword>
<protein>
    <recommendedName>
        <fullName evidence="4">HTTM domain-containing protein</fullName>
    </recommendedName>
</protein>
<evidence type="ECO:0000313" key="3">
    <source>
        <dbReference type="Proteomes" id="UP000196531"/>
    </source>
</evidence>
<keyword evidence="1" id="KW-0472">Membrane</keyword>
<evidence type="ECO:0000256" key="1">
    <source>
        <dbReference type="SAM" id="Phobius"/>
    </source>
</evidence>
<dbReference type="EMBL" id="MAAO01000006">
    <property type="protein sequence ID" value="OUR96773.1"/>
    <property type="molecule type" value="Genomic_DNA"/>
</dbReference>
<sequence length="287" mass="32748">MPSHSKTLEYLLRIAAFSVLFGRGLQHIIYDVPYRVLVWDESLWQGLFQTMDWNWSSFVTSPTVDKAIVTTGAVVGIFLILTSLVAAFNYKKAKLALVLSSSYLVFISILYTADKFFIPAQFIEYSTQMFTPFFLVLFWKFGEKQRLVFWMRVAVALTFIGHGSYALGIYPTPGPFIDMVIAIMNCDEPTAIVFLKIMGSLDFVAAILLFIPYADKWALGFCCTWGALTTMARISEGNVFGITHTLVSLGHEFIIRLPHFFIPLFLLVSVQKKTFNFLKVFYLKYKF</sequence>
<comment type="caution">
    <text evidence="2">The sequence shown here is derived from an EMBL/GenBank/DDBJ whole genome shotgun (WGS) entry which is preliminary data.</text>
</comment>
<gene>
    <name evidence="2" type="ORF">A9Q84_10555</name>
</gene>
<evidence type="ECO:0000313" key="2">
    <source>
        <dbReference type="EMBL" id="OUR96773.1"/>
    </source>
</evidence>
<dbReference type="Proteomes" id="UP000196531">
    <property type="component" value="Unassembled WGS sequence"/>
</dbReference>
<feature type="transmembrane region" description="Helical" evidence="1">
    <location>
        <begin position="95"/>
        <end position="113"/>
    </location>
</feature>